<keyword evidence="10 15" id="KW-0548">Nucleotidyltransferase</keyword>
<dbReference type="GO" id="GO:0005737">
    <property type="term" value="C:cytoplasm"/>
    <property type="evidence" value="ECO:0007669"/>
    <property type="project" value="UniProtKB-SubCell"/>
</dbReference>
<keyword evidence="7" id="KW-0963">Cytoplasm</keyword>
<comment type="catalytic activity">
    <reaction evidence="1">
        <text>GDP-alpha-D-glucose + phosphate = alpha-D-glucose 1-phosphate + GDP + H(+)</text>
        <dbReference type="Rhea" id="RHEA:30387"/>
        <dbReference type="ChEBI" id="CHEBI:15378"/>
        <dbReference type="ChEBI" id="CHEBI:43474"/>
        <dbReference type="ChEBI" id="CHEBI:58189"/>
        <dbReference type="ChEBI" id="CHEBI:58601"/>
        <dbReference type="ChEBI" id="CHEBI:62230"/>
        <dbReference type="EC" id="2.7.7.78"/>
    </reaction>
</comment>
<evidence type="ECO:0000256" key="5">
    <source>
        <dbReference type="ARBA" id="ARBA00012507"/>
    </source>
</evidence>
<keyword evidence="9 15" id="KW-0808">Transferase</keyword>
<feature type="domain" description="GDPGP1-like C-terminal" evidence="13">
    <location>
        <begin position="221"/>
        <end position="356"/>
    </location>
</feature>
<evidence type="ECO:0000256" key="9">
    <source>
        <dbReference type="ARBA" id="ARBA00022679"/>
    </source>
</evidence>
<evidence type="ECO:0000256" key="1">
    <source>
        <dbReference type="ARBA" id="ARBA00000063"/>
    </source>
</evidence>
<evidence type="ECO:0000256" key="6">
    <source>
        <dbReference type="ARBA" id="ARBA00018857"/>
    </source>
</evidence>
<dbReference type="Pfam" id="PF26217">
    <property type="entry name" value="GDPGP1_N"/>
    <property type="match status" value="1"/>
</dbReference>
<evidence type="ECO:0000256" key="4">
    <source>
        <dbReference type="ARBA" id="ARBA00006451"/>
    </source>
</evidence>
<dbReference type="InterPro" id="IPR026506">
    <property type="entry name" value="GDPGP"/>
</dbReference>
<dbReference type="OrthoDB" id="417175at2759"/>
<protein>
    <recommendedName>
        <fullName evidence="6">GDP-D-glucose phosphorylase 1</fullName>
        <ecNumber evidence="5">2.7.7.78</ecNumber>
    </recommendedName>
</protein>
<sequence length="358" mass="41341">MLQPVQDSSDCFVYSENDLLKNCQLDKDYQLSEFDIQLRKSWDDKMKNGHFRYHLDKVETKIIPGSLKYVAQLNVKRATERRPPQNITIVNQPFDSKVFNFTKVKEDEIIFRLEKSENDGQQQCNGHTDSKNEKRNIVMVNVSPLEYGHILICPDIDASKPQLLDEYALKLAINCQLLSKHKGFRLGFNSLCAFASVNHQHVHAYYLEQEIFAEKCPVQHLKGPVYELDVIPCKGFVFQLFGSTVDQLTIDVLKMTEYLQSNEVAHNVFMTRGTAFGDNNKEDTIRIYVWPRAKFIGIKEEAAFNVAVVELAGHLPIKVEKLYEDLTEELIFDTAREAALPEEEYKNIKDNILKLYHS</sequence>
<dbReference type="Pfam" id="PF26216">
    <property type="entry name" value="GDPGP1_C"/>
    <property type="match status" value="1"/>
</dbReference>
<reference evidence="15 16" key="1">
    <citation type="submission" date="2020-06" db="EMBL/GenBank/DDBJ databases">
        <authorList>
            <person name="Li R."/>
            <person name="Bekaert M."/>
        </authorList>
    </citation>
    <scope>NUCLEOTIDE SEQUENCE [LARGE SCALE GENOMIC DNA]</scope>
    <source>
        <strain evidence="16">wild</strain>
    </source>
</reference>
<dbReference type="GO" id="GO:0016787">
    <property type="term" value="F:hydrolase activity"/>
    <property type="evidence" value="ECO:0007669"/>
    <property type="project" value="UniProtKB-KW"/>
</dbReference>
<keyword evidence="8" id="KW-0344">Guanine-nucleotide releasing factor</keyword>
<evidence type="ECO:0000259" key="14">
    <source>
        <dbReference type="Pfam" id="PF26217"/>
    </source>
</evidence>
<accession>A0A6J8D6E6</accession>
<keyword evidence="11" id="KW-0547">Nucleotide-binding</keyword>
<evidence type="ECO:0000313" key="16">
    <source>
        <dbReference type="Proteomes" id="UP000507470"/>
    </source>
</evidence>
<proteinExistence type="inferred from homology"/>
<dbReference type="EC" id="2.7.7.78" evidence="5"/>
<organism evidence="15 16">
    <name type="scientific">Mytilus coruscus</name>
    <name type="common">Sea mussel</name>
    <dbReference type="NCBI Taxonomy" id="42192"/>
    <lineage>
        <taxon>Eukaryota</taxon>
        <taxon>Metazoa</taxon>
        <taxon>Spiralia</taxon>
        <taxon>Lophotrochozoa</taxon>
        <taxon>Mollusca</taxon>
        <taxon>Bivalvia</taxon>
        <taxon>Autobranchia</taxon>
        <taxon>Pteriomorphia</taxon>
        <taxon>Mytilida</taxon>
        <taxon>Mytiloidea</taxon>
        <taxon>Mytilidae</taxon>
        <taxon>Mytilinae</taxon>
        <taxon>Mytilus</taxon>
    </lineage>
</organism>
<dbReference type="GO" id="GO:0005085">
    <property type="term" value="F:guanyl-nucleotide exchange factor activity"/>
    <property type="evidence" value="ECO:0007669"/>
    <property type="project" value="UniProtKB-KW"/>
</dbReference>
<comment type="subcellular location">
    <subcellularLocation>
        <location evidence="3">Cytoplasm</location>
    </subcellularLocation>
</comment>
<evidence type="ECO:0000256" key="2">
    <source>
        <dbReference type="ARBA" id="ARBA00003049"/>
    </source>
</evidence>
<comment type="function">
    <text evidence="2">Specific and highly efficient GDP-D-glucose phosphorylase regulating the levels of GDP-D-glucose in cells.</text>
</comment>
<keyword evidence="12" id="KW-0378">Hydrolase</keyword>
<dbReference type="Proteomes" id="UP000507470">
    <property type="component" value="Unassembled WGS sequence"/>
</dbReference>
<dbReference type="PANTHER" id="PTHR20884">
    <property type="entry name" value="GDP-D-GLUCOSE PHOSPHORYLASE 1"/>
    <property type="match status" value="1"/>
</dbReference>
<comment type="similarity">
    <text evidence="4">Belongs to the GDPGP1 family.</text>
</comment>
<evidence type="ECO:0000256" key="11">
    <source>
        <dbReference type="ARBA" id="ARBA00022741"/>
    </source>
</evidence>
<dbReference type="AlphaFoldDB" id="A0A6J8D6E6"/>
<evidence type="ECO:0000256" key="7">
    <source>
        <dbReference type="ARBA" id="ARBA00022490"/>
    </source>
</evidence>
<evidence type="ECO:0000256" key="12">
    <source>
        <dbReference type="ARBA" id="ARBA00022801"/>
    </source>
</evidence>
<evidence type="ECO:0000256" key="8">
    <source>
        <dbReference type="ARBA" id="ARBA00022658"/>
    </source>
</evidence>
<name>A0A6J8D6E6_MYTCO</name>
<gene>
    <name evidence="15" type="ORF">MCOR_36823</name>
</gene>
<dbReference type="GO" id="GO:0006006">
    <property type="term" value="P:glucose metabolic process"/>
    <property type="evidence" value="ECO:0007669"/>
    <property type="project" value="TreeGrafter"/>
</dbReference>
<evidence type="ECO:0000259" key="13">
    <source>
        <dbReference type="Pfam" id="PF26216"/>
    </source>
</evidence>
<keyword evidence="16" id="KW-1185">Reference proteome</keyword>
<dbReference type="InterPro" id="IPR058866">
    <property type="entry name" value="GDPGP1_N"/>
</dbReference>
<feature type="domain" description="GDPGP1-like N-terminal" evidence="14">
    <location>
        <begin position="33"/>
        <end position="205"/>
    </location>
</feature>
<dbReference type="PANTHER" id="PTHR20884:SF8">
    <property type="entry name" value="GDP-D-GLUCOSE PHOSPHORYLASE 1"/>
    <property type="match status" value="1"/>
</dbReference>
<evidence type="ECO:0000313" key="15">
    <source>
        <dbReference type="EMBL" id="CAC5402892.1"/>
    </source>
</evidence>
<evidence type="ECO:0000256" key="10">
    <source>
        <dbReference type="ARBA" id="ARBA00022695"/>
    </source>
</evidence>
<evidence type="ECO:0000256" key="3">
    <source>
        <dbReference type="ARBA" id="ARBA00004496"/>
    </source>
</evidence>
<dbReference type="EMBL" id="CACVKT020006655">
    <property type="protein sequence ID" value="CAC5402892.1"/>
    <property type="molecule type" value="Genomic_DNA"/>
</dbReference>
<dbReference type="GO" id="GO:0080048">
    <property type="term" value="F:GDP-D-glucose phosphorylase activity"/>
    <property type="evidence" value="ECO:0007669"/>
    <property type="project" value="UniProtKB-EC"/>
</dbReference>
<dbReference type="GO" id="GO:0000166">
    <property type="term" value="F:nucleotide binding"/>
    <property type="evidence" value="ECO:0007669"/>
    <property type="project" value="UniProtKB-KW"/>
</dbReference>
<dbReference type="InterPro" id="IPR058865">
    <property type="entry name" value="GDPGP1_C"/>
</dbReference>